<dbReference type="AlphaFoldDB" id="A0A2H0LL07"/>
<evidence type="ECO:0000313" key="3">
    <source>
        <dbReference type="Proteomes" id="UP000230859"/>
    </source>
</evidence>
<dbReference type="Proteomes" id="UP000230859">
    <property type="component" value="Unassembled WGS sequence"/>
</dbReference>
<organism evidence="2 3">
    <name type="scientific">Candidatus Abzuiibacterium crystallinum</name>
    <dbReference type="NCBI Taxonomy" id="1974748"/>
    <lineage>
        <taxon>Bacteria</taxon>
        <taxon>Pseudomonadati</taxon>
        <taxon>Candidatus Omnitrophota</taxon>
        <taxon>Candidatus Abzuiibacterium</taxon>
    </lineage>
</organism>
<keyword evidence="1" id="KW-0812">Transmembrane</keyword>
<evidence type="ECO:0000313" key="2">
    <source>
        <dbReference type="EMBL" id="PIQ85037.1"/>
    </source>
</evidence>
<sequence>MKTHRRQSEQGSGMIWAVLLLVVVSTFSASLFGLSLWESRNVAMEAGRTQALYLAEAGIDRKLNEVRLGDSNSISPTALGGGTYEVNYDTNTKTMTATGMYDNIERTIITQINNNQISSILAAIHGNYNLSVNGTISIDGRDHDIAGNIVGPGTYGVSTSGSFDLGGSAVVGGNGIAPDRPAPPGTYQEYADPLPATPEEILGLQPGDLDAFKTTTPPTLPMQGGIVYMTSNEGDPVWNGPDFGDESNPSWGILIFHNTDVTAELRNLHGSFYGIVITDKLIHINGDAVLRGSTFVLDGNTNIGNGSAIVQYSTQAIDNATTFLAKIASWDDTLNEAVQYN</sequence>
<proteinExistence type="predicted"/>
<dbReference type="EMBL" id="PCVY01000076">
    <property type="protein sequence ID" value="PIQ85037.1"/>
    <property type="molecule type" value="Genomic_DNA"/>
</dbReference>
<name>A0A2H0LL07_9BACT</name>
<accession>A0A2H0LL07</accession>
<gene>
    <name evidence="2" type="ORF">COV74_10590</name>
</gene>
<evidence type="ECO:0000256" key="1">
    <source>
        <dbReference type="SAM" id="Phobius"/>
    </source>
</evidence>
<comment type="caution">
    <text evidence="2">The sequence shown here is derived from an EMBL/GenBank/DDBJ whole genome shotgun (WGS) entry which is preliminary data.</text>
</comment>
<feature type="transmembrane region" description="Helical" evidence="1">
    <location>
        <begin position="12"/>
        <end position="37"/>
    </location>
</feature>
<evidence type="ECO:0008006" key="4">
    <source>
        <dbReference type="Google" id="ProtNLM"/>
    </source>
</evidence>
<keyword evidence="1" id="KW-1133">Transmembrane helix</keyword>
<reference evidence="2 3" key="1">
    <citation type="submission" date="2017-09" db="EMBL/GenBank/DDBJ databases">
        <title>Depth-based differentiation of microbial function through sediment-hosted aquifers and enrichment of novel symbionts in the deep terrestrial subsurface.</title>
        <authorList>
            <person name="Probst A.J."/>
            <person name="Ladd B."/>
            <person name="Jarett J.K."/>
            <person name="Geller-Mcgrath D.E."/>
            <person name="Sieber C.M."/>
            <person name="Emerson J.B."/>
            <person name="Anantharaman K."/>
            <person name="Thomas B.C."/>
            <person name="Malmstrom R."/>
            <person name="Stieglmeier M."/>
            <person name="Klingl A."/>
            <person name="Woyke T."/>
            <person name="Ryan C.M."/>
            <person name="Banfield J.F."/>
        </authorList>
    </citation>
    <scope>NUCLEOTIDE SEQUENCE [LARGE SCALE GENOMIC DNA]</scope>
    <source>
        <strain evidence="2">CG11_big_fil_rev_8_21_14_0_20_45_26</strain>
    </source>
</reference>
<protein>
    <recommendedName>
        <fullName evidence="4">Type 4 fimbrial biogenesis protein PilX N-terminal domain-containing protein</fullName>
    </recommendedName>
</protein>
<keyword evidence="1" id="KW-0472">Membrane</keyword>